<evidence type="ECO:0000313" key="1">
    <source>
        <dbReference type="EMBL" id="QFI53824.1"/>
    </source>
</evidence>
<dbReference type="PANTHER" id="PTHR38477">
    <property type="entry name" value="HYPOTHETICAL EXPORTED PROTEIN"/>
    <property type="match status" value="1"/>
</dbReference>
<dbReference type="InterPro" id="IPR032676">
    <property type="entry name" value="YkuD_2"/>
</dbReference>
<dbReference type="OrthoDB" id="9815195at2"/>
<protein>
    <submittedName>
        <fullName evidence="1">Murein L,D-transpeptidase catalytic domain family protein</fullName>
    </submittedName>
</protein>
<dbReference type="AlphaFoldDB" id="A0A5J6WU88"/>
<dbReference type="Proteomes" id="UP000594034">
    <property type="component" value="Chromosome"/>
</dbReference>
<dbReference type="EMBL" id="CP040449">
    <property type="protein sequence ID" value="QFI53824.1"/>
    <property type="molecule type" value="Genomic_DNA"/>
</dbReference>
<organism evidence="1 2">
    <name type="scientific">Aeromonas simiae</name>
    <dbReference type="NCBI Taxonomy" id="218936"/>
    <lineage>
        <taxon>Bacteria</taxon>
        <taxon>Pseudomonadati</taxon>
        <taxon>Pseudomonadota</taxon>
        <taxon>Gammaproteobacteria</taxon>
        <taxon>Aeromonadales</taxon>
        <taxon>Aeromonadaceae</taxon>
        <taxon>Aeromonas</taxon>
    </lineage>
</organism>
<gene>
    <name evidence="1" type="ORF">FE240_03330</name>
</gene>
<keyword evidence="2" id="KW-1185">Reference proteome</keyword>
<dbReference type="KEGG" id="asim:FE240_03330"/>
<accession>A0A5J6WU88</accession>
<evidence type="ECO:0000313" key="2">
    <source>
        <dbReference type="Proteomes" id="UP000594034"/>
    </source>
</evidence>
<name>A0A5J6WU88_9GAMM</name>
<reference evidence="1 2" key="1">
    <citation type="submission" date="2019-05" db="EMBL/GenBank/DDBJ databases">
        <title>OXA-830, a novel chromosomally encoded expanded-spectrum class D beta-lactamase in Aeromonas simiae.</title>
        <authorList>
            <person name="Zhou W."/>
            <person name="Chen Q."/>
        </authorList>
    </citation>
    <scope>NUCLEOTIDE SEQUENCE [LARGE SCALE GENOMIC DNA]</scope>
    <source>
        <strain evidence="1 2">A6</strain>
    </source>
</reference>
<proteinExistence type="predicted"/>
<sequence length="207" mass="23342">MRERGRMRHGWRALWLCVWGWSALTWAQPNDTSLYYDSGLVRVLSAEVFSSALENYRRTPGKRKSVLTIIDYSKPSNEPRLFVLDLRRAKLLAATWVSHGRNSGEERAFSFSDRPDSLQSSLGVFRTGETYLGKHGYSLRLDGLSPGKNLNARRRAIVLHGAEYASPAHIKRFGKLGRSWGCPAVPREQAARIINLIKDGSVIYAHG</sequence>
<dbReference type="Pfam" id="PF13645">
    <property type="entry name" value="YkuD_2"/>
    <property type="match status" value="1"/>
</dbReference>
<dbReference type="PANTHER" id="PTHR38477:SF1">
    <property type="entry name" value="MUREIN L,D-TRANSPEPTIDASE CATALYTIC DOMAIN FAMILY PROTEIN"/>
    <property type="match status" value="1"/>
</dbReference>